<comment type="caution">
    <text evidence="2">The sequence shown here is derived from an EMBL/GenBank/DDBJ whole genome shotgun (WGS) entry which is preliminary data.</text>
</comment>
<accession>A0ABS4RJ79</accession>
<dbReference type="Proteomes" id="UP001519293">
    <property type="component" value="Unassembled WGS sequence"/>
</dbReference>
<keyword evidence="1" id="KW-0472">Membrane</keyword>
<keyword evidence="3" id="KW-1185">Reference proteome</keyword>
<protein>
    <submittedName>
        <fullName evidence="2">Uncharacterized protein</fullName>
    </submittedName>
</protein>
<gene>
    <name evidence="2" type="ORF">J2Z40_003546</name>
</gene>
<proteinExistence type="predicted"/>
<feature type="transmembrane region" description="Helical" evidence="1">
    <location>
        <begin position="76"/>
        <end position="95"/>
    </location>
</feature>
<keyword evidence="1" id="KW-1133">Transmembrane helix</keyword>
<feature type="transmembrane region" description="Helical" evidence="1">
    <location>
        <begin position="41"/>
        <end position="70"/>
    </location>
</feature>
<keyword evidence="1" id="KW-0812">Transmembrane</keyword>
<dbReference type="RefSeq" id="WP_066392174.1">
    <property type="nucleotide sequence ID" value="NZ_JAGIKZ010000030.1"/>
</dbReference>
<name>A0ABS4RJ79_9BACI</name>
<evidence type="ECO:0000313" key="3">
    <source>
        <dbReference type="Proteomes" id="UP001519293"/>
    </source>
</evidence>
<sequence length="102" mass="11585">MAKLFGLIFLWGIPALLIWSVVLSIIRIVKEPISGQFLGRTLMFIGSIYFYTVSSFASWVGLICIIFGIAGFTEDAIFGPILFILFGVFMVYHFFPRYTMPE</sequence>
<reference evidence="2 3" key="1">
    <citation type="submission" date="2021-03" db="EMBL/GenBank/DDBJ databases">
        <title>Genomic Encyclopedia of Type Strains, Phase IV (KMG-IV): sequencing the most valuable type-strain genomes for metagenomic binning, comparative biology and taxonomic classification.</title>
        <authorList>
            <person name="Goeker M."/>
        </authorList>
    </citation>
    <scope>NUCLEOTIDE SEQUENCE [LARGE SCALE GENOMIC DNA]</scope>
    <source>
        <strain evidence="2 3">DSM 26675</strain>
    </source>
</reference>
<evidence type="ECO:0000256" key="1">
    <source>
        <dbReference type="SAM" id="Phobius"/>
    </source>
</evidence>
<feature type="transmembrane region" description="Helical" evidence="1">
    <location>
        <begin position="6"/>
        <end position="29"/>
    </location>
</feature>
<evidence type="ECO:0000313" key="2">
    <source>
        <dbReference type="EMBL" id="MBP2242964.1"/>
    </source>
</evidence>
<organism evidence="2 3">
    <name type="scientific">Cytobacillus eiseniae</name>
    <dbReference type="NCBI Taxonomy" id="762947"/>
    <lineage>
        <taxon>Bacteria</taxon>
        <taxon>Bacillati</taxon>
        <taxon>Bacillota</taxon>
        <taxon>Bacilli</taxon>
        <taxon>Bacillales</taxon>
        <taxon>Bacillaceae</taxon>
        <taxon>Cytobacillus</taxon>
    </lineage>
</organism>
<dbReference type="EMBL" id="JAGIKZ010000030">
    <property type="protein sequence ID" value="MBP2242964.1"/>
    <property type="molecule type" value="Genomic_DNA"/>
</dbReference>